<gene>
    <name evidence="10" type="ORF">ETSY1_26030</name>
</gene>
<evidence type="ECO:0000259" key="9">
    <source>
        <dbReference type="Pfam" id="PF13231"/>
    </source>
</evidence>
<dbReference type="Proteomes" id="UP000019141">
    <property type="component" value="Unassembled WGS sequence"/>
</dbReference>
<dbReference type="Pfam" id="PF13231">
    <property type="entry name" value="PMT_2"/>
    <property type="match status" value="1"/>
</dbReference>
<evidence type="ECO:0000313" key="10">
    <source>
        <dbReference type="EMBL" id="ETW96580.1"/>
    </source>
</evidence>
<comment type="caution">
    <text evidence="10">The sequence shown here is derived from an EMBL/GenBank/DDBJ whole genome shotgun (WGS) entry which is preliminary data.</text>
</comment>
<evidence type="ECO:0000256" key="3">
    <source>
        <dbReference type="ARBA" id="ARBA00022676"/>
    </source>
</evidence>
<dbReference type="InterPro" id="IPR038731">
    <property type="entry name" value="RgtA/B/C-like"/>
</dbReference>
<dbReference type="HOGENOM" id="CLU_153722_0_0_7"/>
<keyword evidence="7 8" id="KW-0472">Membrane</keyword>
<evidence type="ECO:0000256" key="1">
    <source>
        <dbReference type="ARBA" id="ARBA00004651"/>
    </source>
</evidence>
<evidence type="ECO:0000256" key="2">
    <source>
        <dbReference type="ARBA" id="ARBA00022475"/>
    </source>
</evidence>
<evidence type="ECO:0000313" key="11">
    <source>
        <dbReference type="Proteomes" id="UP000019141"/>
    </source>
</evidence>
<keyword evidence="5 8" id="KW-0812">Transmembrane</keyword>
<evidence type="ECO:0000256" key="8">
    <source>
        <dbReference type="SAM" id="Phobius"/>
    </source>
</evidence>
<evidence type="ECO:0000256" key="4">
    <source>
        <dbReference type="ARBA" id="ARBA00022679"/>
    </source>
</evidence>
<protein>
    <recommendedName>
        <fullName evidence="9">Glycosyltransferase RgtA/B/C/D-like domain-containing protein</fullName>
    </recommendedName>
</protein>
<feature type="transmembrane region" description="Helical" evidence="8">
    <location>
        <begin position="74"/>
        <end position="94"/>
    </location>
</feature>
<keyword evidence="11" id="KW-1185">Reference proteome</keyword>
<dbReference type="PANTHER" id="PTHR33908">
    <property type="entry name" value="MANNOSYLTRANSFERASE YKCB-RELATED"/>
    <property type="match status" value="1"/>
</dbReference>
<proteinExistence type="predicted"/>
<sequence>MRKIWILSFILLCGACLRFYGLDAESLWADEGITVRTVSDSFTAMKQILAKAIHPPLHYLILHPFTHLFGNSEFVVRLPSAIFGIMSIFMTYCLGKSLFNARTGFIAAGLVALSYFQIRYSQEARNYALLNMLALCSY</sequence>
<feature type="transmembrane region" description="Helical" evidence="8">
    <location>
        <begin position="101"/>
        <end position="118"/>
    </location>
</feature>
<evidence type="ECO:0000256" key="5">
    <source>
        <dbReference type="ARBA" id="ARBA00022692"/>
    </source>
</evidence>
<keyword evidence="3" id="KW-0328">Glycosyltransferase</keyword>
<accession>W4LFS8</accession>
<dbReference type="InterPro" id="IPR050297">
    <property type="entry name" value="LipidA_mod_glycosyltrf_83"/>
</dbReference>
<evidence type="ECO:0000256" key="7">
    <source>
        <dbReference type="ARBA" id="ARBA00023136"/>
    </source>
</evidence>
<feature type="domain" description="Glycosyltransferase RgtA/B/C/D-like" evidence="9">
    <location>
        <begin position="54"/>
        <end position="134"/>
    </location>
</feature>
<keyword evidence="6 8" id="KW-1133">Transmembrane helix</keyword>
<dbReference type="EMBL" id="AZHW01000769">
    <property type="protein sequence ID" value="ETW96580.1"/>
    <property type="molecule type" value="Genomic_DNA"/>
</dbReference>
<comment type="subcellular location">
    <subcellularLocation>
        <location evidence="1">Cell membrane</location>
        <topology evidence="1">Multi-pass membrane protein</topology>
    </subcellularLocation>
</comment>
<dbReference type="GO" id="GO:0005886">
    <property type="term" value="C:plasma membrane"/>
    <property type="evidence" value="ECO:0007669"/>
    <property type="project" value="UniProtKB-SubCell"/>
</dbReference>
<dbReference type="PANTHER" id="PTHR33908:SF11">
    <property type="entry name" value="MEMBRANE PROTEIN"/>
    <property type="match status" value="1"/>
</dbReference>
<keyword evidence="4" id="KW-0808">Transferase</keyword>
<evidence type="ECO:0000256" key="6">
    <source>
        <dbReference type="ARBA" id="ARBA00022989"/>
    </source>
</evidence>
<keyword evidence="2" id="KW-1003">Cell membrane</keyword>
<reference evidence="10 11" key="1">
    <citation type="journal article" date="2014" name="Nature">
        <title>An environmental bacterial taxon with a large and distinct metabolic repertoire.</title>
        <authorList>
            <person name="Wilson M.C."/>
            <person name="Mori T."/>
            <person name="Ruckert C."/>
            <person name="Uria A.R."/>
            <person name="Helf M.J."/>
            <person name="Takada K."/>
            <person name="Gernert C."/>
            <person name="Steffens U.A."/>
            <person name="Heycke N."/>
            <person name="Schmitt S."/>
            <person name="Rinke C."/>
            <person name="Helfrich E.J."/>
            <person name="Brachmann A.O."/>
            <person name="Gurgui C."/>
            <person name="Wakimoto T."/>
            <person name="Kracht M."/>
            <person name="Crusemann M."/>
            <person name="Hentschel U."/>
            <person name="Abe I."/>
            <person name="Matsunaga S."/>
            <person name="Kalinowski J."/>
            <person name="Takeyama H."/>
            <person name="Piel J."/>
        </authorList>
    </citation>
    <scope>NUCLEOTIDE SEQUENCE [LARGE SCALE GENOMIC DNA]</scope>
    <source>
        <strain evidence="11">TSY1</strain>
    </source>
</reference>
<dbReference type="GO" id="GO:0009103">
    <property type="term" value="P:lipopolysaccharide biosynthetic process"/>
    <property type="evidence" value="ECO:0007669"/>
    <property type="project" value="UniProtKB-ARBA"/>
</dbReference>
<dbReference type="AlphaFoldDB" id="W4LFS8"/>
<dbReference type="GO" id="GO:0016763">
    <property type="term" value="F:pentosyltransferase activity"/>
    <property type="evidence" value="ECO:0007669"/>
    <property type="project" value="TreeGrafter"/>
</dbReference>
<organism evidence="10 11">
    <name type="scientific">Entotheonella factor</name>
    <dbReference type="NCBI Taxonomy" id="1429438"/>
    <lineage>
        <taxon>Bacteria</taxon>
        <taxon>Pseudomonadati</taxon>
        <taxon>Nitrospinota/Tectimicrobiota group</taxon>
        <taxon>Candidatus Tectimicrobiota</taxon>
        <taxon>Candidatus Entotheonellia</taxon>
        <taxon>Candidatus Entotheonellales</taxon>
        <taxon>Candidatus Entotheonellaceae</taxon>
        <taxon>Candidatus Entotheonella</taxon>
    </lineage>
</organism>
<name>W4LFS8_ENTF1</name>